<accession>A0ABP8ZUD7</accession>
<name>A0ABP8ZUD7_9FLAO</name>
<sequence>MKKVLLALVTILLGSCHPSGPQPLKLNIDSCDFCKMNISSGKHGAEIVTQKGRVYKFDDIGCMIRYAKENNETKIKDYFVNDFSKTNELIRAEQSVFLQGGTIQSPMNSKIIAFATLEEAKTQNNSLKATIVSWNDLKDSY</sequence>
<proteinExistence type="predicted"/>
<dbReference type="RefSeq" id="WP_264543485.1">
    <property type="nucleotide sequence ID" value="NZ_BAABIP010000011.1"/>
</dbReference>
<protein>
    <recommendedName>
        <fullName evidence="3">Copper chaperone NosL</fullName>
    </recommendedName>
</protein>
<gene>
    <name evidence="1" type="ORF">GCM10023230_14830</name>
</gene>
<dbReference type="Proteomes" id="UP001500141">
    <property type="component" value="Unassembled WGS sequence"/>
</dbReference>
<dbReference type="EMBL" id="BAABIP010000011">
    <property type="protein sequence ID" value="GAA4766132.1"/>
    <property type="molecule type" value="Genomic_DNA"/>
</dbReference>
<dbReference type="PANTHER" id="PTHR41247">
    <property type="entry name" value="HTH-TYPE TRANSCRIPTIONAL REPRESSOR YCNK"/>
    <property type="match status" value="1"/>
</dbReference>
<dbReference type="Pfam" id="PF05573">
    <property type="entry name" value="NosL"/>
    <property type="match status" value="1"/>
</dbReference>
<dbReference type="PROSITE" id="PS51257">
    <property type="entry name" value="PROKAR_LIPOPROTEIN"/>
    <property type="match status" value="1"/>
</dbReference>
<evidence type="ECO:0008006" key="3">
    <source>
        <dbReference type="Google" id="ProtNLM"/>
    </source>
</evidence>
<comment type="caution">
    <text evidence="1">The sequence shown here is derived from an EMBL/GenBank/DDBJ whole genome shotgun (WGS) entry which is preliminary data.</text>
</comment>
<dbReference type="SUPFAM" id="SSF160387">
    <property type="entry name" value="NosL/MerB-like"/>
    <property type="match status" value="1"/>
</dbReference>
<dbReference type="InterPro" id="IPR008719">
    <property type="entry name" value="N2O_reductase_NosL"/>
</dbReference>
<keyword evidence="2" id="KW-1185">Reference proteome</keyword>
<reference evidence="2" key="1">
    <citation type="journal article" date="2019" name="Int. J. Syst. Evol. Microbiol.">
        <title>The Global Catalogue of Microorganisms (GCM) 10K type strain sequencing project: providing services to taxonomists for standard genome sequencing and annotation.</title>
        <authorList>
            <consortium name="The Broad Institute Genomics Platform"/>
            <consortium name="The Broad Institute Genome Sequencing Center for Infectious Disease"/>
            <person name="Wu L."/>
            <person name="Ma J."/>
        </authorList>
    </citation>
    <scope>NUCLEOTIDE SEQUENCE [LARGE SCALE GENOMIC DNA]</scope>
    <source>
        <strain evidence="2">JCM 18198</strain>
    </source>
</reference>
<evidence type="ECO:0000313" key="1">
    <source>
        <dbReference type="EMBL" id="GAA4766132.1"/>
    </source>
</evidence>
<organism evidence="1 2">
    <name type="scientific">Flavobacterium hankyongi</name>
    <dbReference type="NCBI Taxonomy" id="1176532"/>
    <lineage>
        <taxon>Bacteria</taxon>
        <taxon>Pseudomonadati</taxon>
        <taxon>Bacteroidota</taxon>
        <taxon>Flavobacteriia</taxon>
        <taxon>Flavobacteriales</taxon>
        <taxon>Flavobacteriaceae</taxon>
        <taxon>Flavobacterium</taxon>
    </lineage>
</organism>
<dbReference type="PANTHER" id="PTHR41247:SF1">
    <property type="entry name" value="HTH-TYPE TRANSCRIPTIONAL REPRESSOR YCNK"/>
    <property type="match status" value="1"/>
</dbReference>
<evidence type="ECO:0000313" key="2">
    <source>
        <dbReference type="Proteomes" id="UP001500141"/>
    </source>
</evidence>